<protein>
    <submittedName>
        <fullName evidence="1">Uncharacterized protein</fullName>
    </submittedName>
</protein>
<proteinExistence type="predicted"/>
<organism evidence="1 2">
    <name type="scientific">Bondarzewia mesenterica</name>
    <dbReference type="NCBI Taxonomy" id="1095465"/>
    <lineage>
        <taxon>Eukaryota</taxon>
        <taxon>Fungi</taxon>
        <taxon>Dikarya</taxon>
        <taxon>Basidiomycota</taxon>
        <taxon>Agaricomycotina</taxon>
        <taxon>Agaricomycetes</taxon>
        <taxon>Russulales</taxon>
        <taxon>Bondarzewiaceae</taxon>
        <taxon>Bondarzewia</taxon>
    </lineage>
</organism>
<dbReference type="AlphaFoldDB" id="A0A4S4LSL5"/>
<comment type="caution">
    <text evidence="1">The sequence shown here is derived from an EMBL/GenBank/DDBJ whole genome shotgun (WGS) entry which is preliminary data.</text>
</comment>
<dbReference type="EMBL" id="SGPL01000211">
    <property type="protein sequence ID" value="THH15414.1"/>
    <property type="molecule type" value="Genomic_DNA"/>
</dbReference>
<name>A0A4S4LSL5_9AGAM</name>
<dbReference type="Proteomes" id="UP000310158">
    <property type="component" value="Unassembled WGS sequence"/>
</dbReference>
<gene>
    <name evidence="1" type="ORF">EW146_g5057</name>
</gene>
<sequence>MSRLREHNDVLLTKQTLLTVLHDLSSRLLASFGHQVRLIVHGGAVMVLHSLLHNRKSTRDVDYIHRAFASEYRRYGTRDAEARLKSCIAATAYAHGLGADWMNAHADVALPMARDAYGRSYDPIHYAAVTEVNLQNNTIFSAPGLLLVSVSWPWAVALKFVRYQKDDPVDIAAMLRLGHHQAKVRWSRAILEEWVTRWCWPMGYSSYPPPHLESLRQRMRHAIGLAYGQIRA</sequence>
<dbReference type="OrthoDB" id="3141838at2759"/>
<evidence type="ECO:0000313" key="2">
    <source>
        <dbReference type="Proteomes" id="UP000310158"/>
    </source>
</evidence>
<keyword evidence="2" id="KW-1185">Reference proteome</keyword>
<evidence type="ECO:0000313" key="1">
    <source>
        <dbReference type="EMBL" id="THH15414.1"/>
    </source>
</evidence>
<reference evidence="1 2" key="1">
    <citation type="submission" date="2019-02" db="EMBL/GenBank/DDBJ databases">
        <title>Genome sequencing of the rare red list fungi Bondarzewia mesenterica.</title>
        <authorList>
            <person name="Buettner E."/>
            <person name="Kellner H."/>
        </authorList>
    </citation>
    <scope>NUCLEOTIDE SEQUENCE [LARGE SCALE GENOMIC DNA]</scope>
    <source>
        <strain evidence="1 2">DSM 108281</strain>
    </source>
</reference>
<accession>A0A4S4LSL5</accession>